<feature type="region of interest" description="Disordered" evidence="1">
    <location>
        <begin position="91"/>
        <end position="127"/>
    </location>
</feature>
<feature type="region of interest" description="Disordered" evidence="1">
    <location>
        <begin position="22"/>
        <end position="74"/>
    </location>
</feature>
<dbReference type="OrthoDB" id="10517038at2759"/>
<protein>
    <submittedName>
        <fullName evidence="2">Uncharacterized protein</fullName>
    </submittedName>
</protein>
<name>A0A0F4GXE4_9PEZI</name>
<feature type="compositionally biased region" description="Polar residues" evidence="1">
    <location>
        <begin position="114"/>
        <end position="127"/>
    </location>
</feature>
<proteinExistence type="predicted"/>
<dbReference type="AlphaFoldDB" id="A0A0F4GXE4"/>
<gene>
    <name evidence="2" type="ORF">TI39_contig281g00001</name>
</gene>
<accession>A0A0F4GXE4</accession>
<sequence>MPIPVPPAELPEEVLAAFHQMSTDSPTHLESHPQREAEQRLPNIKQEGHIEQKENTEQEENITQEANIKQDPEPYDDYLSYATLVYQSSATPNTDRLVFRHHGRPGSRTKTRANEATQCPDTAATSG</sequence>
<keyword evidence="3" id="KW-1185">Reference proteome</keyword>
<reference evidence="2 3" key="1">
    <citation type="submission" date="2015-03" db="EMBL/GenBank/DDBJ databases">
        <title>RNA-seq based gene annotation and comparative genomics of four Zymoseptoria species reveal species-specific pathogenicity related genes and transposable element activity.</title>
        <authorList>
            <person name="Grandaubert J."/>
            <person name="Bhattacharyya A."/>
            <person name="Stukenbrock E.H."/>
        </authorList>
    </citation>
    <scope>NUCLEOTIDE SEQUENCE [LARGE SCALE GENOMIC DNA]</scope>
    <source>
        <strain evidence="2 3">Zb18110</strain>
    </source>
</reference>
<evidence type="ECO:0000313" key="2">
    <source>
        <dbReference type="EMBL" id="KJY01703.1"/>
    </source>
</evidence>
<feature type="compositionally biased region" description="Basic residues" evidence="1">
    <location>
        <begin position="99"/>
        <end position="111"/>
    </location>
</feature>
<evidence type="ECO:0000313" key="3">
    <source>
        <dbReference type="Proteomes" id="UP000033647"/>
    </source>
</evidence>
<feature type="compositionally biased region" description="Basic and acidic residues" evidence="1">
    <location>
        <begin position="27"/>
        <end position="39"/>
    </location>
</feature>
<feature type="compositionally biased region" description="Basic and acidic residues" evidence="1">
    <location>
        <begin position="46"/>
        <end position="56"/>
    </location>
</feature>
<evidence type="ECO:0000256" key="1">
    <source>
        <dbReference type="SAM" id="MobiDB-lite"/>
    </source>
</evidence>
<comment type="caution">
    <text evidence="2">The sequence shown here is derived from an EMBL/GenBank/DDBJ whole genome shotgun (WGS) entry which is preliminary data.</text>
</comment>
<dbReference type="Proteomes" id="UP000033647">
    <property type="component" value="Unassembled WGS sequence"/>
</dbReference>
<dbReference type="EMBL" id="LAFY01000273">
    <property type="protein sequence ID" value="KJY01703.1"/>
    <property type="molecule type" value="Genomic_DNA"/>
</dbReference>
<organism evidence="2 3">
    <name type="scientific">Zymoseptoria brevis</name>
    <dbReference type="NCBI Taxonomy" id="1047168"/>
    <lineage>
        <taxon>Eukaryota</taxon>
        <taxon>Fungi</taxon>
        <taxon>Dikarya</taxon>
        <taxon>Ascomycota</taxon>
        <taxon>Pezizomycotina</taxon>
        <taxon>Dothideomycetes</taxon>
        <taxon>Dothideomycetidae</taxon>
        <taxon>Mycosphaerellales</taxon>
        <taxon>Mycosphaerellaceae</taxon>
        <taxon>Zymoseptoria</taxon>
    </lineage>
</organism>